<name>A0A7K6B0U3_UPUEP</name>
<evidence type="ECO:0000256" key="3">
    <source>
        <dbReference type="SAM" id="MobiDB-lite"/>
    </source>
</evidence>
<dbReference type="EMBL" id="VZRI01007955">
    <property type="protein sequence ID" value="NWU95922.1"/>
    <property type="molecule type" value="Genomic_DNA"/>
</dbReference>
<feature type="non-terminal residue" evidence="4">
    <location>
        <position position="1"/>
    </location>
</feature>
<reference evidence="4 5" key="1">
    <citation type="submission" date="2019-09" db="EMBL/GenBank/DDBJ databases">
        <title>Bird 10,000 Genomes (B10K) Project - Family phase.</title>
        <authorList>
            <person name="Zhang G."/>
        </authorList>
    </citation>
    <scope>NUCLEOTIDE SEQUENCE [LARGE SCALE GENOMIC DNA]</scope>
    <source>
        <strain evidence="4">B10K-DU-012-37</strain>
    </source>
</reference>
<gene>
    <name evidence="4" type="primary">Ccdc146</name>
    <name evidence="4" type="ORF">UPUEPO_R10646</name>
</gene>
<dbReference type="AlphaFoldDB" id="A0A7K6B0U3"/>
<evidence type="ECO:0000313" key="4">
    <source>
        <dbReference type="EMBL" id="NWU95922.1"/>
    </source>
</evidence>
<dbReference type="PANTHER" id="PTHR32083">
    <property type="entry name" value="CILIA AND FLAGELLA-ASSOCIATED PROTEIN 58-RELATED"/>
    <property type="match status" value="1"/>
</dbReference>
<feature type="non-terminal residue" evidence="4">
    <location>
        <position position="229"/>
    </location>
</feature>
<organism evidence="4 5">
    <name type="scientific">Upupa epops</name>
    <name type="common">Eurasian hoopoe</name>
    <dbReference type="NCBI Taxonomy" id="57439"/>
    <lineage>
        <taxon>Eukaryota</taxon>
        <taxon>Metazoa</taxon>
        <taxon>Chordata</taxon>
        <taxon>Craniata</taxon>
        <taxon>Vertebrata</taxon>
        <taxon>Euteleostomi</taxon>
        <taxon>Archelosauria</taxon>
        <taxon>Archosauria</taxon>
        <taxon>Dinosauria</taxon>
        <taxon>Saurischia</taxon>
        <taxon>Theropoda</taxon>
        <taxon>Coelurosauria</taxon>
        <taxon>Aves</taxon>
        <taxon>Neognathae</taxon>
        <taxon>Neoaves</taxon>
        <taxon>Telluraves</taxon>
        <taxon>Coraciimorphae</taxon>
        <taxon>Bucerotiformes</taxon>
        <taxon>Upupidae</taxon>
        <taxon>Upupa</taxon>
    </lineage>
</organism>
<dbReference type="OrthoDB" id="10262929at2759"/>
<proteinExistence type="predicted"/>
<keyword evidence="1 2" id="KW-0175">Coiled coil</keyword>
<dbReference type="GO" id="GO:0005856">
    <property type="term" value="C:cytoskeleton"/>
    <property type="evidence" value="ECO:0007669"/>
    <property type="project" value="TreeGrafter"/>
</dbReference>
<keyword evidence="5" id="KW-1185">Reference proteome</keyword>
<evidence type="ECO:0000256" key="2">
    <source>
        <dbReference type="SAM" id="Coils"/>
    </source>
</evidence>
<evidence type="ECO:0000256" key="1">
    <source>
        <dbReference type="ARBA" id="ARBA00023054"/>
    </source>
</evidence>
<feature type="compositionally biased region" description="Basic and acidic residues" evidence="3">
    <location>
        <begin position="10"/>
        <end position="19"/>
    </location>
</feature>
<feature type="coiled-coil region" evidence="2">
    <location>
        <begin position="108"/>
        <end position="169"/>
    </location>
</feature>
<comment type="caution">
    <text evidence="4">The sequence shown here is derived from an EMBL/GenBank/DDBJ whole genome shotgun (WGS) entry which is preliminary data.</text>
</comment>
<dbReference type="Proteomes" id="UP000544127">
    <property type="component" value="Unassembled WGS sequence"/>
</dbReference>
<evidence type="ECO:0000313" key="5">
    <source>
        <dbReference type="Proteomes" id="UP000544127"/>
    </source>
</evidence>
<dbReference type="PANTHER" id="PTHR32083:SF34">
    <property type="entry name" value="COILED-COIL DOMAIN-CONTAINING PROTEIN 146"/>
    <property type="match status" value="1"/>
</dbReference>
<feature type="region of interest" description="Disordered" evidence="3">
    <location>
        <begin position="1"/>
        <end position="26"/>
    </location>
</feature>
<sequence length="229" mass="26252">MEEILVDPTNESRKRDLGGKDPSPPELLRKIEQLKVQLMQKEKKLMETDFLYKHVCSLTHRIHAEAENGRQDALLLAKRTNELQKKIKDKTQKIMAVVAELCMKRALAIKLQQEMKDKEQLLMTLSSRINQGLPPPKEIENEWLKVLHHEKMQKTAAEARAKHAAEEKRAAAPNCVHTRAEQRPTTYIPDDAYSLPVPKPYGALAPFKPSVPGSNMRHFRKPTVKPIEF</sequence>
<accession>A0A7K6B0U3</accession>
<protein>
    <submittedName>
        <fullName evidence="4">CC146 protein</fullName>
    </submittedName>
</protein>